<evidence type="ECO:0000313" key="2">
    <source>
        <dbReference type="Proteomes" id="UP000827644"/>
    </source>
</evidence>
<protein>
    <submittedName>
        <fullName evidence="1">Uncharacterized protein</fullName>
    </submittedName>
</protein>
<evidence type="ECO:0000313" key="1">
    <source>
        <dbReference type="EMBL" id="UCR74878.1"/>
    </source>
</evidence>
<gene>
    <name evidence="1" type="ORF">Fifi44_00009</name>
</gene>
<reference evidence="1 2" key="1">
    <citation type="submission" date="2021-09" db="EMBL/GenBank/DDBJ databases">
        <title>Complete genome sequence of Fifi44.</title>
        <authorList>
            <person name="Kim S.G."/>
            <person name="Park J."/>
            <person name="Roh E."/>
        </authorList>
    </citation>
    <scope>NUCLEOTIDE SEQUENCE [LARGE SCALE GENOMIC DNA]</scope>
</reference>
<proteinExistence type="predicted"/>
<keyword evidence="2" id="KW-1185">Reference proteome</keyword>
<name>A0AAE9BZU5_9CAUD</name>
<accession>A0AAE9BZU5</accession>
<sequence length="107" mass="11984">MNKGDLVECCESIGKAFINKASIKENAFTKGRVYEVLAGYGDGDISRSDGRIGAFIINDYQMCVKDDFGDIRLIKCDHRFNVVHLSPTANKRRVPVTHLYHPIPVGR</sequence>
<dbReference type="EMBL" id="OK073976">
    <property type="protein sequence ID" value="UCR74878.1"/>
    <property type="molecule type" value="Genomic_DNA"/>
</dbReference>
<organism evidence="1 2">
    <name type="scientific">Erwinia phage Fifi44</name>
    <dbReference type="NCBI Taxonomy" id="2876597"/>
    <lineage>
        <taxon>Viruses</taxon>
        <taxon>Duplodnaviria</taxon>
        <taxon>Heunggongvirae</taxon>
        <taxon>Uroviricota</taxon>
        <taxon>Caudoviricetes</taxon>
        <taxon>Chaseviridae</taxon>
        <taxon>Cleopatravirinae</taxon>
        <taxon>Fifivirus</taxon>
        <taxon>Fifivirus fifi44</taxon>
    </lineage>
</organism>
<dbReference type="Proteomes" id="UP000827644">
    <property type="component" value="Segment"/>
</dbReference>